<dbReference type="AlphaFoldDB" id="F2NKI6"/>
<dbReference type="EMBL" id="CP002630">
    <property type="protein sequence ID" value="AEB12646.1"/>
    <property type="molecule type" value="Genomic_DNA"/>
</dbReference>
<dbReference type="HOGENOM" id="CLU_1989977_0_0_0"/>
<dbReference type="Proteomes" id="UP000007030">
    <property type="component" value="Chromosome"/>
</dbReference>
<accession>F2NKI6</accession>
<evidence type="ECO:0000313" key="1">
    <source>
        <dbReference type="EMBL" id="AEB12646.1"/>
    </source>
</evidence>
<organism evidence="1 2">
    <name type="scientific">Marinithermus hydrothermalis (strain DSM 14884 / JCM 11576 / T1)</name>
    <dbReference type="NCBI Taxonomy" id="869210"/>
    <lineage>
        <taxon>Bacteria</taxon>
        <taxon>Thermotogati</taxon>
        <taxon>Deinococcota</taxon>
        <taxon>Deinococci</taxon>
        <taxon>Thermales</taxon>
        <taxon>Thermaceae</taxon>
        <taxon>Marinithermus</taxon>
    </lineage>
</organism>
<sequence length="125" mass="13291">MDAVTLRKEKTAVLRRLLLILLGLWGVGWAQPALEPVDPLVRAVPTPGRFTLNAALGYAPDARVAFGVDEAQGPYTDRFTTYGLHTSVGLGYAVTETVSLGAGFTYALAYTQTLRTYQTGGSGGL</sequence>
<dbReference type="STRING" id="869210.Marky_1916"/>
<evidence type="ECO:0000313" key="2">
    <source>
        <dbReference type="Proteomes" id="UP000007030"/>
    </source>
</evidence>
<name>F2NKI6_MARHT</name>
<reference evidence="1 2" key="1">
    <citation type="journal article" date="2012" name="Stand. Genomic Sci.">
        <title>Complete genome sequence of the aerobic, heterotroph Marinithermus hydrothermalis type strain (T1(T)) from a deep-sea hydrothermal vent chimney.</title>
        <authorList>
            <person name="Copeland A."/>
            <person name="Gu W."/>
            <person name="Yasawong M."/>
            <person name="Lapidus A."/>
            <person name="Lucas S."/>
            <person name="Deshpande S."/>
            <person name="Pagani I."/>
            <person name="Tapia R."/>
            <person name="Cheng J.F."/>
            <person name="Goodwin L.A."/>
            <person name="Pitluck S."/>
            <person name="Liolios K."/>
            <person name="Ivanova N."/>
            <person name="Mavromatis K."/>
            <person name="Mikhailova N."/>
            <person name="Pati A."/>
            <person name="Chen A."/>
            <person name="Palaniappan K."/>
            <person name="Land M."/>
            <person name="Pan C."/>
            <person name="Brambilla E.M."/>
            <person name="Rohde M."/>
            <person name="Tindall B.J."/>
            <person name="Sikorski J."/>
            <person name="Goker M."/>
            <person name="Detter J.C."/>
            <person name="Bristow J."/>
            <person name="Eisen J.A."/>
            <person name="Markowitz V."/>
            <person name="Hugenholtz P."/>
            <person name="Kyrpides N.C."/>
            <person name="Klenk H.P."/>
            <person name="Woyke T."/>
        </authorList>
    </citation>
    <scope>NUCLEOTIDE SEQUENCE [LARGE SCALE GENOMIC DNA]</scope>
    <source>
        <strain evidence="2">DSM 14884 / JCM 11576 / T1</strain>
    </source>
</reference>
<keyword evidence="2" id="KW-1185">Reference proteome</keyword>
<protein>
    <submittedName>
        <fullName evidence="1">Uncharacterized protein</fullName>
    </submittedName>
</protein>
<proteinExistence type="predicted"/>
<gene>
    <name evidence="1" type="ordered locus">Marky_1916</name>
</gene>
<dbReference type="KEGG" id="mhd:Marky_1916"/>